<dbReference type="EMBL" id="HE796991">
    <property type="protein sequence ID" value="CCM00579.1"/>
    <property type="molecule type" value="Genomic_DNA"/>
</dbReference>
<proteinExistence type="predicted"/>
<dbReference type="Gene3D" id="3.40.50.300">
    <property type="entry name" value="P-loop containing nucleotide triphosphate hydrolases"/>
    <property type="match status" value="2"/>
</dbReference>
<dbReference type="Gene3D" id="1.20.1560.10">
    <property type="entry name" value="ABC transporter type 1, transmembrane domain"/>
    <property type="match status" value="2"/>
</dbReference>
<dbReference type="InterPro" id="IPR011527">
    <property type="entry name" value="ABC1_TM_dom"/>
</dbReference>
<evidence type="ECO:0000256" key="3">
    <source>
        <dbReference type="ARBA" id="ARBA00022692"/>
    </source>
</evidence>
<evidence type="ECO:0000256" key="5">
    <source>
        <dbReference type="ARBA" id="ARBA00022741"/>
    </source>
</evidence>
<evidence type="ECO:0000256" key="9">
    <source>
        <dbReference type="SAM" id="MobiDB-lite"/>
    </source>
</evidence>
<keyword evidence="2" id="KW-0813">Transport</keyword>
<feature type="transmembrane region" description="Helical" evidence="10">
    <location>
        <begin position="613"/>
        <end position="635"/>
    </location>
</feature>
<dbReference type="PROSITE" id="PS50929">
    <property type="entry name" value="ABC_TM1F"/>
    <property type="match status" value="2"/>
</dbReference>
<feature type="transmembrane region" description="Helical" evidence="10">
    <location>
        <begin position="162"/>
        <end position="179"/>
    </location>
</feature>
<reference evidence="13 14" key="1">
    <citation type="journal article" date="2012" name="Appl. Environ. Microbiol.">
        <title>Short-read sequencing for genomic analysis of the brown rot fungus Fibroporia radiculosa.</title>
        <authorList>
            <person name="Tang J.D."/>
            <person name="Perkins A.D."/>
            <person name="Sonstegard T.S."/>
            <person name="Schroeder S.G."/>
            <person name="Burgess S.C."/>
            <person name="Diehl S.V."/>
        </authorList>
    </citation>
    <scope>NUCLEOTIDE SEQUENCE [LARGE SCALE GENOMIC DNA]</scope>
    <source>
        <strain evidence="13 14">TFFH 294</strain>
    </source>
</reference>
<evidence type="ECO:0000256" key="2">
    <source>
        <dbReference type="ARBA" id="ARBA00022448"/>
    </source>
</evidence>
<gene>
    <name evidence="13" type="ORF">FIBRA_02614</name>
</gene>
<dbReference type="GO" id="GO:0016887">
    <property type="term" value="F:ATP hydrolysis activity"/>
    <property type="evidence" value="ECO:0007669"/>
    <property type="project" value="InterPro"/>
</dbReference>
<accession>J4H1Y4</accession>
<keyword evidence="5" id="KW-0547">Nucleotide-binding</keyword>
<dbReference type="FunFam" id="3.40.50.300:FF:000973">
    <property type="entry name" value="Multidrug resistance-associated protein 4"/>
    <property type="match status" value="1"/>
</dbReference>
<dbReference type="CDD" id="cd18596">
    <property type="entry name" value="ABC_6TM_VMR1_D1_like"/>
    <property type="match status" value="1"/>
</dbReference>
<dbReference type="PANTHER" id="PTHR24223:SF356">
    <property type="entry name" value="ATP-BINDING CASSETTE TRANSPORTER ABC4"/>
    <property type="match status" value="1"/>
</dbReference>
<feature type="transmembrane region" description="Helical" evidence="10">
    <location>
        <begin position="133"/>
        <end position="155"/>
    </location>
</feature>
<dbReference type="SMART" id="SM00382">
    <property type="entry name" value="AAA"/>
    <property type="match status" value="2"/>
</dbReference>
<comment type="subcellular location">
    <subcellularLocation>
        <location evidence="1">Membrane</location>
        <topology evidence="1">Multi-pass membrane protein</topology>
    </subcellularLocation>
</comment>
<dbReference type="InParanoid" id="J4H1Y4"/>
<dbReference type="CDD" id="cd18604">
    <property type="entry name" value="ABC_6TM_VMR1_D2_like"/>
    <property type="match status" value="1"/>
</dbReference>
<feature type="compositionally biased region" description="Polar residues" evidence="9">
    <location>
        <begin position="432"/>
        <end position="455"/>
    </location>
</feature>
<dbReference type="SUPFAM" id="SSF52540">
    <property type="entry name" value="P-loop containing nucleoside triphosphate hydrolases"/>
    <property type="match status" value="2"/>
</dbReference>
<evidence type="ECO:0000256" key="1">
    <source>
        <dbReference type="ARBA" id="ARBA00004141"/>
    </source>
</evidence>
<dbReference type="PANTHER" id="PTHR24223">
    <property type="entry name" value="ATP-BINDING CASSETTE SUB-FAMILY C"/>
    <property type="match status" value="1"/>
</dbReference>
<evidence type="ECO:0000313" key="13">
    <source>
        <dbReference type="EMBL" id="CCM00579.1"/>
    </source>
</evidence>
<feature type="transmembrane region" description="Helical" evidence="10">
    <location>
        <begin position="1155"/>
        <end position="1182"/>
    </location>
</feature>
<feature type="transmembrane region" description="Helical" evidence="10">
    <location>
        <begin position="44"/>
        <end position="61"/>
    </location>
</feature>
<organism evidence="13 14">
    <name type="scientific">Fibroporia radiculosa</name>
    <dbReference type="NCBI Taxonomy" id="599839"/>
    <lineage>
        <taxon>Eukaryota</taxon>
        <taxon>Fungi</taxon>
        <taxon>Dikarya</taxon>
        <taxon>Basidiomycota</taxon>
        <taxon>Agaricomycotina</taxon>
        <taxon>Agaricomycetes</taxon>
        <taxon>Polyporales</taxon>
        <taxon>Fibroporiaceae</taxon>
        <taxon>Fibroporia</taxon>
    </lineage>
</organism>
<dbReference type="InterPro" id="IPR017871">
    <property type="entry name" value="ABC_transporter-like_CS"/>
</dbReference>
<evidence type="ECO:0008006" key="15">
    <source>
        <dbReference type="Google" id="ProtNLM"/>
    </source>
</evidence>
<dbReference type="InterPro" id="IPR003439">
    <property type="entry name" value="ABC_transporter-like_ATP-bd"/>
</dbReference>
<evidence type="ECO:0000256" key="6">
    <source>
        <dbReference type="ARBA" id="ARBA00022840"/>
    </source>
</evidence>
<dbReference type="InterPro" id="IPR036640">
    <property type="entry name" value="ABC1_TM_sf"/>
</dbReference>
<feature type="domain" description="ABC transporter" evidence="11">
    <location>
        <begin position="728"/>
        <end position="977"/>
    </location>
</feature>
<feature type="transmembrane region" description="Helical" evidence="10">
    <location>
        <begin position="352"/>
        <end position="374"/>
    </location>
</feature>
<dbReference type="OrthoDB" id="6500128at2759"/>
<dbReference type="FunFam" id="3.40.50.300:FF:000838">
    <property type="entry name" value="ABC multidrug transporter (Eurofung)"/>
    <property type="match status" value="1"/>
</dbReference>
<feature type="domain" description="ABC transporter" evidence="11">
    <location>
        <begin position="1345"/>
        <end position="1582"/>
    </location>
</feature>
<evidence type="ECO:0000256" key="10">
    <source>
        <dbReference type="SAM" id="Phobius"/>
    </source>
</evidence>
<feature type="transmembrane region" description="Helical" evidence="10">
    <location>
        <begin position="102"/>
        <end position="121"/>
    </location>
</feature>
<evidence type="ECO:0000313" key="14">
    <source>
        <dbReference type="Proteomes" id="UP000006352"/>
    </source>
</evidence>
<dbReference type="HOGENOM" id="CLU_000604_27_6_1"/>
<evidence type="ECO:0000256" key="8">
    <source>
        <dbReference type="ARBA" id="ARBA00023136"/>
    </source>
</evidence>
<name>J4H1Y4_9APHY</name>
<dbReference type="GO" id="GO:0140359">
    <property type="term" value="F:ABC-type transporter activity"/>
    <property type="evidence" value="ECO:0007669"/>
    <property type="project" value="InterPro"/>
</dbReference>
<dbReference type="STRING" id="599839.J4H1Y4"/>
<dbReference type="FunFam" id="1.20.1560.10:FF:000013">
    <property type="entry name" value="ABC transporter C family member 2"/>
    <property type="match status" value="1"/>
</dbReference>
<dbReference type="PROSITE" id="PS00211">
    <property type="entry name" value="ABC_TRANSPORTER_1"/>
    <property type="match status" value="1"/>
</dbReference>
<dbReference type="Proteomes" id="UP000006352">
    <property type="component" value="Unassembled WGS sequence"/>
</dbReference>
<dbReference type="Pfam" id="PF00664">
    <property type="entry name" value="ABC_membrane"/>
    <property type="match status" value="2"/>
</dbReference>
<dbReference type="SUPFAM" id="SSF90123">
    <property type="entry name" value="ABC transporter transmembrane region"/>
    <property type="match status" value="2"/>
</dbReference>
<keyword evidence="14" id="KW-1185">Reference proteome</keyword>
<feature type="domain" description="ABC transmembrane type-1" evidence="12">
    <location>
        <begin position="1036"/>
        <end position="1308"/>
    </location>
</feature>
<dbReference type="CDD" id="cd03244">
    <property type="entry name" value="ABCC_MRP_domain2"/>
    <property type="match status" value="1"/>
</dbReference>
<dbReference type="InterPro" id="IPR003593">
    <property type="entry name" value="AAA+_ATPase"/>
</dbReference>
<dbReference type="InterPro" id="IPR050173">
    <property type="entry name" value="ABC_transporter_C-like"/>
</dbReference>
<dbReference type="InterPro" id="IPR027417">
    <property type="entry name" value="P-loop_NTPase"/>
</dbReference>
<keyword evidence="6" id="KW-0067">ATP-binding</keyword>
<evidence type="ECO:0000259" key="11">
    <source>
        <dbReference type="PROSITE" id="PS50893"/>
    </source>
</evidence>
<dbReference type="GO" id="GO:0016020">
    <property type="term" value="C:membrane"/>
    <property type="evidence" value="ECO:0007669"/>
    <property type="project" value="UniProtKB-SubCell"/>
</dbReference>
<evidence type="ECO:0000259" key="12">
    <source>
        <dbReference type="PROSITE" id="PS50929"/>
    </source>
</evidence>
<feature type="domain" description="ABC transmembrane type-1" evidence="12">
    <location>
        <begin position="313"/>
        <end position="651"/>
    </location>
</feature>
<dbReference type="Pfam" id="PF00005">
    <property type="entry name" value="ABC_tran"/>
    <property type="match status" value="2"/>
</dbReference>
<keyword evidence="7 10" id="KW-1133">Transmembrane helix</keyword>
<evidence type="ECO:0000256" key="7">
    <source>
        <dbReference type="ARBA" id="ARBA00022989"/>
    </source>
</evidence>
<feature type="region of interest" description="Disordered" evidence="9">
    <location>
        <begin position="432"/>
        <end position="477"/>
    </location>
</feature>
<feature type="transmembrane region" description="Helical" evidence="10">
    <location>
        <begin position="312"/>
        <end position="332"/>
    </location>
</feature>
<dbReference type="GeneID" id="24095490"/>
<evidence type="ECO:0000256" key="4">
    <source>
        <dbReference type="ARBA" id="ARBA00022737"/>
    </source>
</evidence>
<dbReference type="RefSeq" id="XP_012179862.1">
    <property type="nucleotide sequence ID" value="XM_012324472.1"/>
</dbReference>
<feature type="transmembrane region" description="Helical" evidence="10">
    <location>
        <begin position="641"/>
        <end position="662"/>
    </location>
</feature>
<feature type="transmembrane region" description="Helical" evidence="10">
    <location>
        <begin position="199"/>
        <end position="219"/>
    </location>
</feature>
<sequence>MVVGIVHAAWQMDTQIPLARPLSNFSDDAFGDMIASSWYDTLNIPAYISCASAAILLFEILRCKFIQCLRGEHSVLGKPPVEPCSAKHIDRHGGPTIFAFKCARLLACIILFCLSVLPLLSLADDTVEADATLWRDFGLCVTYTYASLLALISVIAKPTRSVSRHLAIVLLFTWGVYMYRDVWPLATFTLTPIDSAEGSLLWGKISLLTLAAVLVPICMPNRHIPIDPSDPIVAHPEQTASILSLMLYGWLDKTVLEANRVSHLGLEGLPPLADYDHTKNLVKSCYPCLDPFQITKRRHLFWGLMRIFRTQYIVLCLMLMSRTVAYLASPVGVNRLLNYLEKGGEGQVVRPWVWIAFLFFGPVLGSIAFQWYCYTSTTTITRAKAVITQLVFDHALRIRVKAEVEENGSNSASEAVVSESASMVIPATFQETAETTSEDTIIQESASTTDNSSLGKQRAPETNLVNDSKQKSGPADVKQGANLLGKINNLVTSDMANISLGRDFPFWWRFLFRSRFALGFCIRFWDGVCSALVGMMVMAAMVPLPGWIASLLQNLQVKKMEKTDARVQSVTEILNVIRMIKMFGWEGRMQDRLAHRRDEELTYMRKYKLLDFLIGYINHLIPVITMIVTYTLFTVVMKGELTASIVFSSITNIAIGNAFGLWDDAIHYSRQVSPFPLSMSYLTVGAAKVSLDRVNEFLHETELLDQFSSGTSDSVFSSEFPGNDNDVIGIRDAAFTWTSSNDGTLTPGPNQRNFTLRIEGEVTFKRGYTNLIVGPTGSGKTSMLMALLGEMHYIPAGPDSFVNLPRSGGIAYAAQESWVQNETIRDNILFGASYDEERYSKVIEQCGLRRDLELLEAGDKTEVGEKGLTLSGGQKARITLARAVYSSAEIVLLDDVLAALDVHTAKWIVEKCFCGDLIRGRTIILVTHNVALASSVAEFVVSMGTDGRIHSQGSLSKALEDDKLLSTEFAEQRKEELKVDIDAEQPAQEKPSAGKLIVAEEIAEGHVGWSTWKMFITALGGQHSLIFWTVCVGTFIGSEVLATLQIWFLGLWSREYETHPASEVPVSYFLSGYTVIQVVTILCFTTSYGSYIFATLRASRKIHTTLVTSILGTTLRWLDKTPASRIITRCTQDIQAVDGEINQYFYWFMMHSGTIIVKLGSVVVMAPIAFVSGGLVAVMGGLCGQVYIRAQLAVKREVSVAEAPVLGHFNAAIAGLTSLRAYGVQESFRLQSFSRIDRYTRTTRILHALNQWIAIRIDTLGALFTTSLASYLVYGRTFNASNTGFSLNVAVAFSSNIIWWVRLLNELEVSGNSLERIQQYQEIEQEPKPSTNHAPPAYWPASGTLRVEKLSARYSEDGPCVLHDISFEIKSGERVGIVGRTGSGKSSLTLALLRCILTEGAVFYDGIRTDTINLDGLRSKITIIPQVPELLSGTLRQNLDPFQQHDDAVLNDALRAAGLFSLQSETDESRITLDSQLASAGNNLSVGQRQILALARAIVRQSKLLILDEATSAIDYETDTIIQASLRRELGKDVTLLTIAHRLQTIMDADKIMVLDAGRIIEFGRPIDLLNKEGGILRTMVQQWLRSVGALFGSISYSLYRFAFK</sequence>
<feature type="transmembrane region" description="Helical" evidence="10">
    <location>
        <begin position="1068"/>
        <end position="1094"/>
    </location>
</feature>
<dbReference type="FunCoup" id="J4H1Y4">
    <property type="interactions" value="37"/>
</dbReference>
<protein>
    <recommendedName>
        <fullName evidence="15">P-loop containing nucleoside triphosphate hydrolase protein</fullName>
    </recommendedName>
</protein>
<keyword evidence="4" id="KW-0677">Repeat</keyword>
<dbReference type="GO" id="GO:0005524">
    <property type="term" value="F:ATP binding"/>
    <property type="evidence" value="ECO:0007669"/>
    <property type="project" value="UniProtKB-KW"/>
</dbReference>
<dbReference type="CDD" id="cd03250">
    <property type="entry name" value="ABCC_MRP_domain1"/>
    <property type="match status" value="1"/>
</dbReference>
<feature type="transmembrane region" description="Helical" evidence="10">
    <location>
        <begin position="1025"/>
        <end position="1048"/>
    </location>
</feature>
<keyword evidence="3 10" id="KW-0812">Transmembrane</keyword>
<keyword evidence="8 10" id="KW-0472">Membrane</keyword>
<dbReference type="PROSITE" id="PS50893">
    <property type="entry name" value="ABC_TRANSPORTER_2"/>
    <property type="match status" value="2"/>
</dbReference>